<feature type="transmembrane region" description="Helical" evidence="15">
    <location>
        <begin position="35"/>
        <end position="54"/>
    </location>
</feature>
<keyword evidence="16" id="KW-0732">Signal</keyword>
<evidence type="ECO:0000313" key="19">
    <source>
        <dbReference type="Proteomes" id="UP001386955"/>
    </source>
</evidence>
<dbReference type="SUPFAM" id="SSF57850">
    <property type="entry name" value="RING/U-box"/>
    <property type="match status" value="1"/>
</dbReference>
<evidence type="ECO:0000256" key="4">
    <source>
        <dbReference type="ARBA" id="ARBA00012483"/>
    </source>
</evidence>
<keyword evidence="12 15" id="KW-0472">Membrane</keyword>
<protein>
    <recommendedName>
        <fullName evidence="4">RING-type E3 ubiquitin transferase</fullName>
        <ecNumber evidence="4">2.3.2.27</ecNumber>
    </recommendedName>
</protein>
<comment type="catalytic activity">
    <reaction evidence="1">
        <text>S-ubiquitinyl-[E2 ubiquitin-conjugating enzyme]-L-cysteine + [acceptor protein]-L-lysine = [E2 ubiquitin-conjugating enzyme]-L-cysteine + N(6)-ubiquitinyl-[acceptor protein]-L-lysine.</text>
        <dbReference type="EC" id="2.3.2.27"/>
    </reaction>
</comment>
<evidence type="ECO:0000256" key="8">
    <source>
        <dbReference type="ARBA" id="ARBA00022771"/>
    </source>
</evidence>
<sequence length="161" mass="17884">MAILTLFHLLIHNSPAVTGQPVASIAEPDKNKSVVNIMVIVVVLVLILGFLSIYSRKWSNQRAETHGMLETSATDNSSQTEPKGLNQATIETFPRFRYSDVKGLKIGKDTLLCAVCLSEFQDDETLRIIPICCHVYHPNCIDVWLASHTTCPVCRAELMSK</sequence>
<evidence type="ECO:0000256" key="10">
    <source>
        <dbReference type="ARBA" id="ARBA00022833"/>
    </source>
</evidence>
<evidence type="ECO:0000256" key="1">
    <source>
        <dbReference type="ARBA" id="ARBA00000900"/>
    </source>
</evidence>
<proteinExistence type="inferred from homology"/>
<keyword evidence="7" id="KW-0479">Metal-binding</keyword>
<organism evidence="18 19">
    <name type="scientific">Psophocarpus tetragonolobus</name>
    <name type="common">Winged bean</name>
    <name type="synonym">Dolichos tetragonolobus</name>
    <dbReference type="NCBI Taxonomy" id="3891"/>
    <lineage>
        <taxon>Eukaryota</taxon>
        <taxon>Viridiplantae</taxon>
        <taxon>Streptophyta</taxon>
        <taxon>Embryophyta</taxon>
        <taxon>Tracheophyta</taxon>
        <taxon>Spermatophyta</taxon>
        <taxon>Magnoliopsida</taxon>
        <taxon>eudicotyledons</taxon>
        <taxon>Gunneridae</taxon>
        <taxon>Pentapetalae</taxon>
        <taxon>rosids</taxon>
        <taxon>fabids</taxon>
        <taxon>Fabales</taxon>
        <taxon>Fabaceae</taxon>
        <taxon>Papilionoideae</taxon>
        <taxon>50 kb inversion clade</taxon>
        <taxon>NPAAA clade</taxon>
        <taxon>indigoferoid/millettioid clade</taxon>
        <taxon>Phaseoleae</taxon>
        <taxon>Psophocarpus</taxon>
    </lineage>
</organism>
<reference evidence="18 19" key="1">
    <citation type="submission" date="2024-01" db="EMBL/GenBank/DDBJ databases">
        <title>The genomes of 5 underutilized Papilionoideae crops provide insights into root nodulation and disease resistanc.</title>
        <authorList>
            <person name="Jiang F."/>
        </authorList>
    </citation>
    <scope>NUCLEOTIDE SEQUENCE [LARGE SCALE GENOMIC DNA]</scope>
    <source>
        <strain evidence="18">DUOXIRENSHENG_FW03</strain>
        <tissue evidence="18">Leaves</tissue>
    </source>
</reference>
<comment type="subcellular location">
    <subcellularLocation>
        <location evidence="2">Membrane</location>
        <topology evidence="2">Single-pass membrane protein</topology>
    </subcellularLocation>
</comment>
<keyword evidence="5" id="KW-0808">Transferase</keyword>
<evidence type="ECO:0000259" key="17">
    <source>
        <dbReference type="PROSITE" id="PS50089"/>
    </source>
</evidence>
<keyword evidence="9" id="KW-0833">Ubl conjugation pathway</keyword>
<keyword evidence="19" id="KW-1185">Reference proteome</keyword>
<dbReference type="SMART" id="SM00184">
    <property type="entry name" value="RING"/>
    <property type="match status" value="1"/>
</dbReference>
<keyword evidence="6 15" id="KW-0812">Transmembrane</keyword>
<evidence type="ECO:0000256" key="16">
    <source>
        <dbReference type="SAM" id="SignalP"/>
    </source>
</evidence>
<gene>
    <name evidence="18" type="ORF">VNO78_31059</name>
</gene>
<evidence type="ECO:0000256" key="5">
    <source>
        <dbReference type="ARBA" id="ARBA00022679"/>
    </source>
</evidence>
<dbReference type="Proteomes" id="UP001386955">
    <property type="component" value="Unassembled WGS sequence"/>
</dbReference>
<evidence type="ECO:0000256" key="13">
    <source>
        <dbReference type="ARBA" id="ARBA00024209"/>
    </source>
</evidence>
<evidence type="ECO:0000256" key="3">
    <source>
        <dbReference type="ARBA" id="ARBA00004906"/>
    </source>
</evidence>
<dbReference type="FunFam" id="3.30.40.10:FF:000187">
    <property type="entry name" value="E3 ubiquitin-protein ligase ATL6"/>
    <property type="match status" value="1"/>
</dbReference>
<dbReference type="GO" id="GO:0016020">
    <property type="term" value="C:membrane"/>
    <property type="evidence" value="ECO:0007669"/>
    <property type="project" value="UniProtKB-SubCell"/>
</dbReference>
<evidence type="ECO:0000256" key="7">
    <source>
        <dbReference type="ARBA" id="ARBA00022723"/>
    </source>
</evidence>
<evidence type="ECO:0000256" key="11">
    <source>
        <dbReference type="ARBA" id="ARBA00022989"/>
    </source>
</evidence>
<dbReference type="PROSITE" id="PS50089">
    <property type="entry name" value="ZF_RING_2"/>
    <property type="match status" value="1"/>
</dbReference>
<dbReference type="EC" id="2.3.2.27" evidence="4"/>
<name>A0AAN9RXT0_PSOTE</name>
<evidence type="ECO:0000256" key="6">
    <source>
        <dbReference type="ARBA" id="ARBA00022692"/>
    </source>
</evidence>
<dbReference type="GO" id="GO:0061630">
    <property type="term" value="F:ubiquitin protein ligase activity"/>
    <property type="evidence" value="ECO:0007669"/>
    <property type="project" value="UniProtKB-EC"/>
</dbReference>
<accession>A0AAN9RXT0</accession>
<dbReference type="PANTHER" id="PTHR14155">
    <property type="entry name" value="RING FINGER DOMAIN-CONTAINING"/>
    <property type="match status" value="1"/>
</dbReference>
<keyword evidence="11 15" id="KW-1133">Transmembrane helix</keyword>
<keyword evidence="8 14" id="KW-0863">Zinc-finger</keyword>
<evidence type="ECO:0000256" key="12">
    <source>
        <dbReference type="ARBA" id="ARBA00023136"/>
    </source>
</evidence>
<dbReference type="GO" id="GO:0008270">
    <property type="term" value="F:zinc ion binding"/>
    <property type="evidence" value="ECO:0007669"/>
    <property type="project" value="UniProtKB-KW"/>
</dbReference>
<feature type="domain" description="RING-type" evidence="17">
    <location>
        <begin position="113"/>
        <end position="155"/>
    </location>
</feature>
<dbReference type="Gene3D" id="3.30.40.10">
    <property type="entry name" value="Zinc/RING finger domain, C3HC4 (zinc finger)"/>
    <property type="match status" value="1"/>
</dbReference>
<evidence type="ECO:0000313" key="18">
    <source>
        <dbReference type="EMBL" id="KAK7385343.1"/>
    </source>
</evidence>
<dbReference type="PANTHER" id="PTHR14155:SF502">
    <property type="entry name" value="TRANSCRIPTION FACTOR C2H2 FAMILY-RELATED"/>
    <property type="match status" value="1"/>
</dbReference>
<dbReference type="EMBL" id="JAYMYS010000008">
    <property type="protein sequence ID" value="KAK7385343.1"/>
    <property type="molecule type" value="Genomic_DNA"/>
</dbReference>
<dbReference type="InterPro" id="IPR053238">
    <property type="entry name" value="RING-H2_zinc_finger"/>
</dbReference>
<feature type="signal peptide" evidence="16">
    <location>
        <begin position="1"/>
        <end position="19"/>
    </location>
</feature>
<evidence type="ECO:0000256" key="2">
    <source>
        <dbReference type="ARBA" id="ARBA00004167"/>
    </source>
</evidence>
<feature type="chain" id="PRO_5042858657" description="RING-type E3 ubiquitin transferase" evidence="16">
    <location>
        <begin position="20"/>
        <end position="161"/>
    </location>
</feature>
<dbReference type="InterPro" id="IPR001841">
    <property type="entry name" value="Znf_RING"/>
</dbReference>
<dbReference type="AlphaFoldDB" id="A0AAN9RXT0"/>
<comment type="caution">
    <text evidence="18">The sequence shown here is derived from an EMBL/GenBank/DDBJ whole genome shotgun (WGS) entry which is preliminary data.</text>
</comment>
<dbReference type="InterPro" id="IPR013083">
    <property type="entry name" value="Znf_RING/FYVE/PHD"/>
</dbReference>
<dbReference type="Pfam" id="PF13639">
    <property type="entry name" value="zf-RING_2"/>
    <property type="match status" value="1"/>
</dbReference>
<evidence type="ECO:0000256" key="14">
    <source>
        <dbReference type="PROSITE-ProRule" id="PRU00175"/>
    </source>
</evidence>
<evidence type="ECO:0000256" key="9">
    <source>
        <dbReference type="ARBA" id="ARBA00022786"/>
    </source>
</evidence>
<comment type="pathway">
    <text evidence="3">Protein modification; protein ubiquitination.</text>
</comment>
<keyword evidence="10" id="KW-0862">Zinc</keyword>
<evidence type="ECO:0000256" key="15">
    <source>
        <dbReference type="SAM" id="Phobius"/>
    </source>
</evidence>
<comment type="similarity">
    <text evidence="13">Belongs to the RING-type zinc finger family. ATL subfamily.</text>
</comment>